<dbReference type="InterPro" id="IPR020946">
    <property type="entry name" value="Flavin_mOase-like"/>
</dbReference>
<dbReference type="Proteomes" id="UP000241769">
    <property type="component" value="Unassembled WGS sequence"/>
</dbReference>
<evidence type="ECO:0008006" key="9">
    <source>
        <dbReference type="Google" id="ProtNLM"/>
    </source>
</evidence>
<evidence type="ECO:0000256" key="5">
    <source>
        <dbReference type="ARBA" id="ARBA00023002"/>
    </source>
</evidence>
<dbReference type="AlphaFoldDB" id="A0A2P6NYY2"/>
<dbReference type="EMBL" id="MDYQ01000005">
    <property type="protein sequence ID" value="PRP89164.1"/>
    <property type="molecule type" value="Genomic_DNA"/>
</dbReference>
<dbReference type="GO" id="GO:0050661">
    <property type="term" value="F:NADP binding"/>
    <property type="evidence" value="ECO:0007669"/>
    <property type="project" value="InterPro"/>
</dbReference>
<evidence type="ECO:0000256" key="4">
    <source>
        <dbReference type="ARBA" id="ARBA00022857"/>
    </source>
</evidence>
<dbReference type="Pfam" id="PF00743">
    <property type="entry name" value="FMO-like"/>
    <property type="match status" value="1"/>
</dbReference>
<evidence type="ECO:0000256" key="1">
    <source>
        <dbReference type="ARBA" id="ARBA00009183"/>
    </source>
</evidence>
<dbReference type="STRING" id="1890364.A0A2P6NYY2"/>
<keyword evidence="6" id="KW-1133">Transmembrane helix</keyword>
<evidence type="ECO:0000256" key="3">
    <source>
        <dbReference type="ARBA" id="ARBA00022827"/>
    </source>
</evidence>
<proteinExistence type="inferred from homology"/>
<accession>A0A2P6NYY2</accession>
<keyword evidence="6" id="KW-0472">Membrane</keyword>
<dbReference type="InterPro" id="IPR000960">
    <property type="entry name" value="Flavin_mOase"/>
</dbReference>
<keyword evidence="8" id="KW-1185">Reference proteome</keyword>
<keyword evidence="4" id="KW-0521">NADP</keyword>
<evidence type="ECO:0000256" key="2">
    <source>
        <dbReference type="ARBA" id="ARBA00022630"/>
    </source>
</evidence>
<keyword evidence="5" id="KW-0560">Oxidoreductase</keyword>
<keyword evidence="6" id="KW-0812">Transmembrane</keyword>
<comment type="similarity">
    <text evidence="1">Belongs to the FMO family.</text>
</comment>
<name>A0A2P6NYY2_9EUKA</name>
<dbReference type="GO" id="GO:0004499">
    <property type="term" value="F:N,N-dimethylaniline monooxygenase activity"/>
    <property type="evidence" value="ECO:0007669"/>
    <property type="project" value="InterPro"/>
</dbReference>
<sequence length="693" mass="78470">MHPAIQPLTDYLTRLFLTLYIWGQTLVSKIFTPARPRSGHNLRNGKIAVIGAGISGISAAAHAVSHGWDVTIFESKEDVGGIWAEVNRTSGLQIHSSLYRFFPDIVWQNGYPQQEEIVGNIKRIWTEHHLQNKTKFGCEVKSIEREGKKNDNDYSSPSVWYINGDRENAFDAVVVAIGTCGKPRMAEFKNQDKFKGKVVHSSQLDDVDVAGKRVIVVGGGASAVEAVELAISKGAESTDMLTRSDKWVIPRNIMFEAALSMYPGRQIFLSKLPEWYLRTFFYRELKDFAPSFGIHTSTPVVNSEFLDHMRTGNATLRRGDLVEMTEKGILFDQHDSSADVMFEKMGEKSPRKIAERAKNTSGAGNQELEADVIIMATGFESPIGTQKFVPERYTEEPFTPPNIYMQVFSVRDPTLLLLNCTFKNAVATAGHIHLGMYTRLLLTFLGDPSTAPYPELMQVWVRFINLWKTKDAKAVSALTFITYFELLLWFAMFFIVNPLRLRYIFFILFGWRSETLQNNAVHRNRLYKQMQESEGKKIDTRECDHSNRANILQIDMRHVGSHSYDHTWMKTHDPMPNSSAFSSPLQSSCVMSFHKRNITLLVTAQLTELTQKMTDKNEAVIAIGIRVQKGFRWQAEVIDGKRAPRPGIEPGSQAICVYDRLVYSPLYYRGVVSSRSDGWCIMQDDCAAPIIVD</sequence>
<comment type="caution">
    <text evidence="7">The sequence shown here is derived from an EMBL/GenBank/DDBJ whole genome shotgun (WGS) entry which is preliminary data.</text>
</comment>
<dbReference type="Gene3D" id="3.50.50.60">
    <property type="entry name" value="FAD/NAD(P)-binding domain"/>
    <property type="match status" value="1"/>
</dbReference>
<dbReference type="PRINTS" id="PR00370">
    <property type="entry name" value="FMOXYGENASE"/>
</dbReference>
<dbReference type="InterPro" id="IPR050346">
    <property type="entry name" value="FMO-like"/>
</dbReference>
<dbReference type="FunCoup" id="A0A2P6NYY2">
    <property type="interactions" value="9"/>
</dbReference>
<dbReference type="SUPFAM" id="SSF51905">
    <property type="entry name" value="FAD/NAD(P)-binding domain"/>
    <property type="match status" value="1"/>
</dbReference>
<feature type="transmembrane region" description="Helical" evidence="6">
    <location>
        <begin position="474"/>
        <end position="496"/>
    </location>
</feature>
<dbReference type="InParanoid" id="A0A2P6NYY2"/>
<dbReference type="GO" id="GO:0050660">
    <property type="term" value="F:flavin adenine dinucleotide binding"/>
    <property type="evidence" value="ECO:0007669"/>
    <property type="project" value="InterPro"/>
</dbReference>
<dbReference type="InterPro" id="IPR036188">
    <property type="entry name" value="FAD/NAD-bd_sf"/>
</dbReference>
<protein>
    <recommendedName>
        <fullName evidence="9">FAD/NAD(P)-binding domain-containing protein</fullName>
    </recommendedName>
</protein>
<organism evidence="7 8">
    <name type="scientific">Planoprotostelium fungivorum</name>
    <dbReference type="NCBI Taxonomy" id="1890364"/>
    <lineage>
        <taxon>Eukaryota</taxon>
        <taxon>Amoebozoa</taxon>
        <taxon>Evosea</taxon>
        <taxon>Variosea</taxon>
        <taxon>Cavosteliida</taxon>
        <taxon>Cavosteliaceae</taxon>
        <taxon>Planoprotostelium</taxon>
    </lineage>
</organism>
<evidence type="ECO:0000256" key="6">
    <source>
        <dbReference type="SAM" id="Phobius"/>
    </source>
</evidence>
<gene>
    <name evidence="7" type="ORF">PROFUN_01884</name>
</gene>
<evidence type="ECO:0000313" key="7">
    <source>
        <dbReference type="EMBL" id="PRP89164.1"/>
    </source>
</evidence>
<dbReference type="OrthoDB" id="66881at2759"/>
<keyword evidence="2" id="KW-0285">Flavoprotein</keyword>
<reference evidence="7 8" key="1">
    <citation type="journal article" date="2018" name="Genome Biol. Evol.">
        <title>Multiple Roots of Fruiting Body Formation in Amoebozoa.</title>
        <authorList>
            <person name="Hillmann F."/>
            <person name="Forbes G."/>
            <person name="Novohradska S."/>
            <person name="Ferling I."/>
            <person name="Riege K."/>
            <person name="Groth M."/>
            <person name="Westermann M."/>
            <person name="Marz M."/>
            <person name="Spaller T."/>
            <person name="Winckler T."/>
            <person name="Schaap P."/>
            <person name="Glockner G."/>
        </authorList>
    </citation>
    <scope>NUCLEOTIDE SEQUENCE [LARGE SCALE GENOMIC DNA]</scope>
    <source>
        <strain evidence="7 8">Jena</strain>
    </source>
</reference>
<evidence type="ECO:0000313" key="8">
    <source>
        <dbReference type="Proteomes" id="UP000241769"/>
    </source>
</evidence>
<keyword evidence="3" id="KW-0274">FAD</keyword>
<dbReference type="PANTHER" id="PTHR23023">
    <property type="entry name" value="DIMETHYLANILINE MONOOXYGENASE"/>
    <property type="match status" value="1"/>
</dbReference>